<proteinExistence type="predicted"/>
<gene>
    <name evidence="1" type="ORF">GBM95_08070</name>
</gene>
<sequence>MHAIKSSTAAVTLDDMKRLMESVIDLRTAIGRDIIHGRMNGDDTDVIVENILGDVAVLLVSNWAHNFFPEAFIQRSLGEPQFADDDDSAMQEAYLNEGF</sequence>
<protein>
    <submittedName>
        <fullName evidence="1">Uncharacterized protein</fullName>
    </submittedName>
</protein>
<reference evidence="1 2" key="1">
    <citation type="submission" date="2019-10" db="EMBL/GenBank/DDBJ databases">
        <title>Genome diversity of Sutterella seckii.</title>
        <authorList>
            <person name="Chaplin A.V."/>
            <person name="Sokolova S.R."/>
            <person name="Mosin K.A."/>
            <person name="Ivanova E.L."/>
            <person name="Kochetkova T.O."/>
            <person name="Goltsov A.Y."/>
            <person name="Trofimov D.Y."/>
            <person name="Efimov B.A."/>
        </authorList>
    </citation>
    <scope>NUCLEOTIDE SEQUENCE [LARGE SCALE GENOMIC DNA]</scope>
    <source>
        <strain evidence="1 2">ASD393</strain>
    </source>
</reference>
<name>A0A6I1EWR3_9BURK</name>
<dbReference type="Proteomes" id="UP000430564">
    <property type="component" value="Unassembled WGS sequence"/>
</dbReference>
<dbReference type="EMBL" id="WEHX01000055">
    <property type="protein sequence ID" value="KAB7657449.1"/>
    <property type="molecule type" value="Genomic_DNA"/>
</dbReference>
<evidence type="ECO:0000313" key="2">
    <source>
        <dbReference type="Proteomes" id="UP000430564"/>
    </source>
</evidence>
<dbReference type="AlphaFoldDB" id="A0A6I1EWR3"/>
<comment type="caution">
    <text evidence="1">The sequence shown here is derived from an EMBL/GenBank/DDBJ whole genome shotgun (WGS) entry which is preliminary data.</text>
</comment>
<accession>A0A6I1EWR3</accession>
<evidence type="ECO:0000313" key="1">
    <source>
        <dbReference type="EMBL" id="KAB7657449.1"/>
    </source>
</evidence>
<organism evidence="1 2">
    <name type="scientific">Sutterella seckii</name>
    <dbReference type="NCBI Taxonomy" id="1944635"/>
    <lineage>
        <taxon>Bacteria</taxon>
        <taxon>Pseudomonadati</taxon>
        <taxon>Pseudomonadota</taxon>
        <taxon>Betaproteobacteria</taxon>
        <taxon>Burkholderiales</taxon>
        <taxon>Sutterellaceae</taxon>
        <taxon>Sutterella</taxon>
    </lineage>
</organism>
<dbReference type="RefSeq" id="WP_152158624.1">
    <property type="nucleotide sequence ID" value="NZ_WEHX01000055.1"/>
</dbReference>